<protein>
    <recommendedName>
        <fullName evidence="10">Flagellar protein FliL</fullName>
    </recommendedName>
</protein>
<evidence type="ECO:0000313" key="12">
    <source>
        <dbReference type="Proteomes" id="UP000248012"/>
    </source>
</evidence>
<keyword evidence="11" id="KW-0282">Flagellum</keyword>
<sequence>MAETETTEDGGEDTPKKSSKMPLIIGLVLAIAGGGGGFYAASSGMILGGDAHAEEDAHDEEEMHSEAMPNVAFVAVDPLLISLSGRSENQHLRFRAQLEVPLKHQADVEMLLPRVVDVLNSYLRALETADLTDPSALVRLRAQMLRRVQIVTGEGRVNDLLIMEFVVN</sequence>
<keyword evidence="10" id="KW-0997">Cell inner membrane</keyword>
<dbReference type="GO" id="GO:0006935">
    <property type="term" value="P:chemotaxis"/>
    <property type="evidence" value="ECO:0007669"/>
    <property type="project" value="UniProtKB-KW"/>
</dbReference>
<evidence type="ECO:0000256" key="4">
    <source>
        <dbReference type="ARBA" id="ARBA00022475"/>
    </source>
</evidence>
<keyword evidence="6 10" id="KW-0812">Transmembrane</keyword>
<organism evidence="11 12">
    <name type="scientific">Litorivita pollutaquae</name>
    <dbReference type="NCBI Taxonomy" id="2200892"/>
    <lineage>
        <taxon>Bacteria</taxon>
        <taxon>Pseudomonadati</taxon>
        <taxon>Pseudomonadota</taxon>
        <taxon>Alphaproteobacteria</taxon>
        <taxon>Rhodobacterales</taxon>
        <taxon>Paracoccaceae</taxon>
        <taxon>Litorivita</taxon>
    </lineage>
</organism>
<evidence type="ECO:0000256" key="3">
    <source>
        <dbReference type="ARBA" id="ARBA00008281"/>
    </source>
</evidence>
<keyword evidence="12" id="KW-1185">Reference proteome</keyword>
<dbReference type="EMBL" id="QFVT01000006">
    <property type="protein sequence ID" value="PYC47491.1"/>
    <property type="molecule type" value="Genomic_DNA"/>
</dbReference>
<reference evidence="11 12" key="1">
    <citation type="submission" date="2018-05" db="EMBL/GenBank/DDBJ databases">
        <title>Oceanovita maritima gen. nov., sp. nov., a marine bacterium in the family Rhodobacteraceae isolated from surface seawater of Lundu port Xiamen, China.</title>
        <authorList>
            <person name="Hetharua B.H."/>
            <person name="Min D."/>
            <person name="Liao H."/>
            <person name="Tian Y."/>
        </authorList>
    </citation>
    <scope>NUCLEOTIDE SEQUENCE [LARGE SCALE GENOMIC DNA]</scope>
    <source>
        <strain evidence="11 12">FSX-11</strain>
    </source>
</reference>
<evidence type="ECO:0000313" key="11">
    <source>
        <dbReference type="EMBL" id="PYC47491.1"/>
    </source>
</evidence>
<dbReference type="InterPro" id="IPR005503">
    <property type="entry name" value="FliL"/>
</dbReference>
<comment type="subcellular location">
    <subcellularLocation>
        <location evidence="10">Cell inner membrane</location>
    </subcellularLocation>
    <subcellularLocation>
        <location evidence="2">Cell membrane</location>
        <topology evidence="2">Single-pass membrane protein</topology>
    </subcellularLocation>
</comment>
<dbReference type="AlphaFoldDB" id="A0A2V4MLE8"/>
<gene>
    <name evidence="11" type="ORF">DI396_10325</name>
</gene>
<evidence type="ECO:0000256" key="9">
    <source>
        <dbReference type="ARBA" id="ARBA00023136"/>
    </source>
</evidence>
<keyword evidence="4" id="KW-1003">Cell membrane</keyword>
<evidence type="ECO:0000256" key="8">
    <source>
        <dbReference type="ARBA" id="ARBA00022989"/>
    </source>
</evidence>
<keyword evidence="8 10" id="KW-1133">Transmembrane helix</keyword>
<comment type="caution">
    <text evidence="11">The sequence shown here is derived from an EMBL/GenBank/DDBJ whole genome shotgun (WGS) entry which is preliminary data.</text>
</comment>
<keyword evidence="11" id="KW-0969">Cilium</keyword>
<evidence type="ECO:0000256" key="2">
    <source>
        <dbReference type="ARBA" id="ARBA00004162"/>
    </source>
</evidence>
<dbReference type="GO" id="GO:0009425">
    <property type="term" value="C:bacterial-type flagellum basal body"/>
    <property type="evidence" value="ECO:0007669"/>
    <property type="project" value="InterPro"/>
</dbReference>
<proteinExistence type="inferred from homology"/>
<dbReference type="GO" id="GO:0005886">
    <property type="term" value="C:plasma membrane"/>
    <property type="evidence" value="ECO:0007669"/>
    <property type="project" value="UniProtKB-SubCell"/>
</dbReference>
<evidence type="ECO:0000256" key="1">
    <source>
        <dbReference type="ARBA" id="ARBA00002254"/>
    </source>
</evidence>
<dbReference type="PANTHER" id="PTHR35091">
    <property type="entry name" value="FLAGELLAR PROTEIN FLIL"/>
    <property type="match status" value="1"/>
</dbReference>
<dbReference type="GO" id="GO:0071978">
    <property type="term" value="P:bacterial-type flagellum-dependent swarming motility"/>
    <property type="evidence" value="ECO:0007669"/>
    <property type="project" value="TreeGrafter"/>
</dbReference>
<dbReference type="RefSeq" id="WP_110796277.1">
    <property type="nucleotide sequence ID" value="NZ_KZ826485.1"/>
</dbReference>
<evidence type="ECO:0000256" key="6">
    <source>
        <dbReference type="ARBA" id="ARBA00022692"/>
    </source>
</evidence>
<comment type="function">
    <text evidence="1 10">Controls the rotational direction of flagella during chemotaxis.</text>
</comment>
<keyword evidence="7 10" id="KW-0283">Flagellar rotation</keyword>
<keyword evidence="11" id="KW-0966">Cell projection</keyword>
<evidence type="ECO:0000256" key="7">
    <source>
        <dbReference type="ARBA" id="ARBA00022779"/>
    </source>
</evidence>
<feature type="transmembrane region" description="Helical" evidence="10">
    <location>
        <begin position="23"/>
        <end position="47"/>
    </location>
</feature>
<evidence type="ECO:0000256" key="5">
    <source>
        <dbReference type="ARBA" id="ARBA00022500"/>
    </source>
</evidence>
<name>A0A2V4MLE8_9RHOB</name>
<keyword evidence="9 10" id="KW-0472">Membrane</keyword>
<dbReference type="PANTHER" id="PTHR35091:SF2">
    <property type="entry name" value="FLAGELLAR PROTEIN FLIL"/>
    <property type="match status" value="1"/>
</dbReference>
<accession>A0A2V4MLE8</accession>
<comment type="similarity">
    <text evidence="3 10">Belongs to the FliL family.</text>
</comment>
<dbReference type="Pfam" id="PF03748">
    <property type="entry name" value="FliL"/>
    <property type="match status" value="1"/>
</dbReference>
<evidence type="ECO:0000256" key="10">
    <source>
        <dbReference type="RuleBase" id="RU364125"/>
    </source>
</evidence>
<dbReference type="OrthoDB" id="7619358at2"/>
<dbReference type="Proteomes" id="UP000248012">
    <property type="component" value="Unassembled WGS sequence"/>
</dbReference>
<keyword evidence="5 10" id="KW-0145">Chemotaxis</keyword>